<dbReference type="InterPro" id="IPR036291">
    <property type="entry name" value="NAD(P)-bd_dom_sf"/>
</dbReference>
<comment type="similarity">
    <text evidence="1 3">Belongs to the short-chain dehydrogenases/reductases (SDR) family.</text>
</comment>
<accession>A0A6G9YQF3</accession>
<dbReference type="RefSeq" id="WP_238846886.1">
    <property type="nucleotide sequence ID" value="NZ_CP046172.1"/>
</dbReference>
<dbReference type="PRINTS" id="PR00081">
    <property type="entry name" value="GDHRDH"/>
</dbReference>
<feature type="compositionally biased region" description="Low complexity" evidence="4">
    <location>
        <begin position="217"/>
        <end position="229"/>
    </location>
</feature>
<dbReference type="GO" id="GO:0016491">
    <property type="term" value="F:oxidoreductase activity"/>
    <property type="evidence" value="ECO:0007669"/>
    <property type="project" value="UniProtKB-KW"/>
</dbReference>
<dbReference type="PRINTS" id="PR00080">
    <property type="entry name" value="SDRFAMILY"/>
</dbReference>
<feature type="region of interest" description="Disordered" evidence="4">
    <location>
        <begin position="204"/>
        <end position="229"/>
    </location>
</feature>
<reference evidence="5 6" key="1">
    <citation type="journal article" date="2019" name="ACS Chem. Biol.">
        <title>Identification and Mobilization of a Cryptic Antibiotic Biosynthesis Gene Locus from a Human-Pathogenic Nocardia Isolate.</title>
        <authorList>
            <person name="Herisse M."/>
            <person name="Ishida K."/>
            <person name="Porter J.L."/>
            <person name="Howden B."/>
            <person name="Hertweck C."/>
            <person name="Stinear T.P."/>
            <person name="Pidot S.J."/>
        </authorList>
    </citation>
    <scope>NUCLEOTIDE SEQUENCE [LARGE SCALE GENOMIC DNA]</scope>
    <source>
        <strain evidence="5 6">AUSMDU00012717</strain>
    </source>
</reference>
<evidence type="ECO:0000313" key="5">
    <source>
        <dbReference type="EMBL" id="QIS15529.1"/>
    </source>
</evidence>
<evidence type="ECO:0000256" key="4">
    <source>
        <dbReference type="SAM" id="MobiDB-lite"/>
    </source>
</evidence>
<sequence length="229" mass="23476">MFPFPTRRGFDVRDKVVVVTGAASGIGAALAAELHSRGAKLVLIDVVAEPITLAAKAFGSTALALAADIRDRTATALAIDAAVDRFGRIDVVVANAGVAPAPTTVRTVDPAEFDRVLDINLVGAFNTVRPALEQIAATRGHVVIVASAAAFAPAAGLSPYMISKAGVEQLGRALRIELAAVGASAGLAYFGFVRTPLARPIDEDPSAANWTRSCPGRSTSASAPSRPPP</sequence>
<dbReference type="EMBL" id="CP046172">
    <property type="protein sequence ID" value="QIS15529.1"/>
    <property type="molecule type" value="Genomic_DNA"/>
</dbReference>
<dbReference type="SUPFAM" id="SSF51735">
    <property type="entry name" value="NAD(P)-binding Rossmann-fold domains"/>
    <property type="match status" value="1"/>
</dbReference>
<organism evidence="5 6">
    <name type="scientific">Nocardia arthritidis</name>
    <dbReference type="NCBI Taxonomy" id="228602"/>
    <lineage>
        <taxon>Bacteria</taxon>
        <taxon>Bacillati</taxon>
        <taxon>Actinomycetota</taxon>
        <taxon>Actinomycetes</taxon>
        <taxon>Mycobacteriales</taxon>
        <taxon>Nocardiaceae</taxon>
        <taxon>Nocardia</taxon>
    </lineage>
</organism>
<gene>
    <name evidence="5" type="ORF">F5544_38535</name>
</gene>
<evidence type="ECO:0000313" key="6">
    <source>
        <dbReference type="Proteomes" id="UP000503540"/>
    </source>
</evidence>
<dbReference type="AlphaFoldDB" id="A0A6G9YQF3"/>
<evidence type="ECO:0000256" key="1">
    <source>
        <dbReference type="ARBA" id="ARBA00006484"/>
    </source>
</evidence>
<evidence type="ECO:0000256" key="2">
    <source>
        <dbReference type="ARBA" id="ARBA00023002"/>
    </source>
</evidence>
<keyword evidence="6" id="KW-1185">Reference proteome</keyword>
<dbReference type="KEGG" id="nah:F5544_38535"/>
<dbReference type="PANTHER" id="PTHR43391:SF94">
    <property type="entry name" value="OXIDOREDUCTASE-RELATED"/>
    <property type="match status" value="1"/>
</dbReference>
<name>A0A6G9YQF3_9NOCA</name>
<dbReference type="PANTHER" id="PTHR43391">
    <property type="entry name" value="RETINOL DEHYDROGENASE-RELATED"/>
    <property type="match status" value="1"/>
</dbReference>
<keyword evidence="2" id="KW-0560">Oxidoreductase</keyword>
<dbReference type="CDD" id="cd05233">
    <property type="entry name" value="SDR_c"/>
    <property type="match status" value="1"/>
</dbReference>
<dbReference type="InterPro" id="IPR002347">
    <property type="entry name" value="SDR_fam"/>
</dbReference>
<proteinExistence type="inferred from homology"/>
<dbReference type="Gene3D" id="3.40.50.720">
    <property type="entry name" value="NAD(P)-binding Rossmann-like Domain"/>
    <property type="match status" value="1"/>
</dbReference>
<evidence type="ECO:0000256" key="3">
    <source>
        <dbReference type="RuleBase" id="RU000363"/>
    </source>
</evidence>
<dbReference type="Proteomes" id="UP000503540">
    <property type="component" value="Chromosome"/>
</dbReference>
<protein>
    <submittedName>
        <fullName evidence="5">SDR family NAD(P)-dependent oxidoreductase</fullName>
    </submittedName>
</protein>
<dbReference type="Pfam" id="PF00106">
    <property type="entry name" value="adh_short"/>
    <property type="match status" value="1"/>
</dbReference>